<keyword evidence="3" id="KW-1185">Reference proteome</keyword>
<feature type="domain" description="DNA primase/polymerase bifunctional N-terminal" evidence="1">
    <location>
        <begin position="10"/>
        <end position="188"/>
    </location>
</feature>
<sequence length="298" mass="31899">MPTTNLIRYALAAAARGWHVFPLAPNGKTPPRGFTAWQHRTTTDPATIRHTWQRPYNIGIATGPSSLVVIDLDQPKHNEQPPPEWSRSGIQDGADVFAALCQEAGQPLPLETFQVRTRRGGLHLYYTAPEGATLTNTQGAHGGLGWLIDTRANGGYVVGPGSHVTDHDATGTYEVLHPIPPAPLPAWLVERLRPAPLPPQKPITVPLASDRRGSYIRAAVLGELERVASSPPHGHNNALYLASVALGQLVAGGELTAAAVTTWLTEAATQIGQPYREAQRTIASGLRAGARRPRTVAA</sequence>
<dbReference type="InterPro" id="IPR015330">
    <property type="entry name" value="DNA_primase/pol_bifunc_N"/>
</dbReference>
<dbReference type="CDD" id="cd04859">
    <property type="entry name" value="Prim_Pol"/>
    <property type="match status" value="1"/>
</dbReference>
<evidence type="ECO:0000313" key="2">
    <source>
        <dbReference type="EMBL" id="SDM39626.1"/>
    </source>
</evidence>
<dbReference type="RefSeq" id="WP_090774284.1">
    <property type="nucleotide sequence ID" value="NZ_FNFB01000072.1"/>
</dbReference>
<dbReference type="Proteomes" id="UP000198683">
    <property type="component" value="Unassembled WGS sequence"/>
</dbReference>
<dbReference type="Pfam" id="PF09250">
    <property type="entry name" value="Prim-Pol"/>
    <property type="match status" value="1"/>
</dbReference>
<evidence type="ECO:0000313" key="3">
    <source>
        <dbReference type="Proteomes" id="UP000198683"/>
    </source>
</evidence>
<reference evidence="2 3" key="1">
    <citation type="submission" date="2016-10" db="EMBL/GenBank/DDBJ databases">
        <authorList>
            <person name="de Groot N.N."/>
        </authorList>
    </citation>
    <scope>NUCLEOTIDE SEQUENCE [LARGE SCALE GENOMIC DNA]</scope>
    <source>
        <strain evidence="2 3">CGMCC 4.5681</strain>
    </source>
</reference>
<organism evidence="2 3">
    <name type="scientific">Nonomuraea maritima</name>
    <dbReference type="NCBI Taxonomy" id="683260"/>
    <lineage>
        <taxon>Bacteria</taxon>
        <taxon>Bacillati</taxon>
        <taxon>Actinomycetota</taxon>
        <taxon>Actinomycetes</taxon>
        <taxon>Streptosporangiales</taxon>
        <taxon>Streptosporangiaceae</taxon>
        <taxon>Nonomuraea</taxon>
    </lineage>
</organism>
<dbReference type="STRING" id="683260.SAMN05421874_1722"/>
<protein>
    <submittedName>
        <fullName evidence="2">Bifunctional DNA primase/polymerase, N-terminal</fullName>
    </submittedName>
</protein>
<gene>
    <name evidence="2" type="ORF">SAMN05421874_1722</name>
</gene>
<dbReference type="EMBL" id="FNFB01000072">
    <property type="protein sequence ID" value="SDM39626.1"/>
    <property type="molecule type" value="Genomic_DNA"/>
</dbReference>
<evidence type="ECO:0000259" key="1">
    <source>
        <dbReference type="SMART" id="SM00943"/>
    </source>
</evidence>
<dbReference type="SMART" id="SM00943">
    <property type="entry name" value="Prim-Pol"/>
    <property type="match status" value="1"/>
</dbReference>
<name>A0A1G9SW03_9ACTN</name>
<dbReference type="AlphaFoldDB" id="A0A1G9SW03"/>
<accession>A0A1G9SW03</accession>
<dbReference type="SUPFAM" id="SSF56747">
    <property type="entry name" value="Prim-pol domain"/>
    <property type="match status" value="1"/>
</dbReference>
<proteinExistence type="predicted"/>
<dbReference type="OrthoDB" id="3218228at2"/>